<feature type="compositionally biased region" description="Polar residues" evidence="1">
    <location>
        <begin position="231"/>
        <end position="247"/>
    </location>
</feature>
<dbReference type="GO" id="GO:0016592">
    <property type="term" value="C:mediator complex"/>
    <property type="evidence" value="ECO:0007669"/>
    <property type="project" value="InterPro"/>
</dbReference>
<reference evidence="2" key="1">
    <citation type="submission" date="2021-03" db="EMBL/GenBank/DDBJ databases">
        <authorList>
            <person name="Li Z."/>
            <person name="Yang C."/>
        </authorList>
    </citation>
    <scope>NUCLEOTIDE SEQUENCE</scope>
    <source>
        <strain evidence="2">Dzin_1.0</strain>
        <tissue evidence="2">Leaf</tissue>
    </source>
</reference>
<evidence type="ECO:0008006" key="4">
    <source>
        <dbReference type="Google" id="ProtNLM"/>
    </source>
</evidence>
<dbReference type="AlphaFoldDB" id="A0A9D5H957"/>
<evidence type="ECO:0000313" key="2">
    <source>
        <dbReference type="EMBL" id="KAJ0967802.1"/>
    </source>
</evidence>
<gene>
    <name evidence="2" type="ORF">J5N97_024719</name>
</gene>
<dbReference type="Proteomes" id="UP001085076">
    <property type="component" value="Miscellaneous, Linkage group lg07"/>
</dbReference>
<sequence>MESIVDALSSAYNDFVAAAAAVLEAKEQAGGRKSPATDAALEAFRQRWELFRVSCDQAEEFVESMKQRIGSECLVDEATGANPRCAQGSSGIPPISAALPLVGRTTTLRWRSTRGSLRMRLSKVTMRNVDLVIVGTQSPRMDINKLMGSLIPGASVVPANSSDGKKRKSTVESSRSRKRTQEDLFEPPWADSPSEIEERVLGLEFRCRRPQVVEVAAEGHDDVVVVSSSSQPTSQAPVVLAPQSTSRGIKAKPTKAASQGEPGLEVLKSERMVRTLP</sequence>
<evidence type="ECO:0000256" key="1">
    <source>
        <dbReference type="SAM" id="MobiDB-lite"/>
    </source>
</evidence>
<dbReference type="GO" id="GO:0048364">
    <property type="term" value="P:root development"/>
    <property type="evidence" value="ECO:0007669"/>
    <property type="project" value="InterPro"/>
</dbReference>
<reference evidence="2" key="2">
    <citation type="journal article" date="2022" name="Hortic Res">
        <title>The genome of Dioscorea zingiberensis sheds light on the biosynthesis, origin and evolution of the medicinally important diosgenin saponins.</title>
        <authorList>
            <person name="Li Y."/>
            <person name="Tan C."/>
            <person name="Li Z."/>
            <person name="Guo J."/>
            <person name="Li S."/>
            <person name="Chen X."/>
            <person name="Wang C."/>
            <person name="Dai X."/>
            <person name="Yang H."/>
            <person name="Song W."/>
            <person name="Hou L."/>
            <person name="Xu J."/>
            <person name="Tong Z."/>
            <person name="Xu A."/>
            <person name="Yuan X."/>
            <person name="Wang W."/>
            <person name="Yang Q."/>
            <person name="Chen L."/>
            <person name="Sun Z."/>
            <person name="Wang K."/>
            <person name="Pan B."/>
            <person name="Chen J."/>
            <person name="Bao Y."/>
            <person name="Liu F."/>
            <person name="Qi X."/>
            <person name="Gang D.R."/>
            <person name="Wen J."/>
            <person name="Li J."/>
        </authorList>
    </citation>
    <scope>NUCLEOTIDE SEQUENCE</scope>
    <source>
        <strain evidence="2">Dzin_1.0</strain>
    </source>
</reference>
<dbReference type="PANTHER" id="PTHR35989:SF1">
    <property type="entry name" value="MEDIATOR OF RNA POLYMERASE II TRANSCRIPTION SUBUNIT 32"/>
    <property type="match status" value="1"/>
</dbReference>
<accession>A0A9D5H957</accession>
<organism evidence="2 3">
    <name type="scientific">Dioscorea zingiberensis</name>
    <dbReference type="NCBI Taxonomy" id="325984"/>
    <lineage>
        <taxon>Eukaryota</taxon>
        <taxon>Viridiplantae</taxon>
        <taxon>Streptophyta</taxon>
        <taxon>Embryophyta</taxon>
        <taxon>Tracheophyta</taxon>
        <taxon>Spermatophyta</taxon>
        <taxon>Magnoliopsida</taxon>
        <taxon>Liliopsida</taxon>
        <taxon>Dioscoreales</taxon>
        <taxon>Dioscoreaceae</taxon>
        <taxon>Dioscorea</taxon>
    </lineage>
</organism>
<protein>
    <recommendedName>
        <fullName evidence="4">Mediator of RNA polymerase II transcription subunit 32</fullName>
    </recommendedName>
</protein>
<name>A0A9D5H957_9LILI</name>
<keyword evidence="3" id="KW-1185">Reference proteome</keyword>
<dbReference type="GO" id="GO:0006355">
    <property type="term" value="P:regulation of DNA-templated transcription"/>
    <property type="evidence" value="ECO:0007669"/>
    <property type="project" value="InterPro"/>
</dbReference>
<feature type="region of interest" description="Disordered" evidence="1">
    <location>
        <begin position="227"/>
        <end position="277"/>
    </location>
</feature>
<comment type="caution">
    <text evidence="2">The sequence shown here is derived from an EMBL/GenBank/DDBJ whole genome shotgun (WGS) entry which is preliminary data.</text>
</comment>
<evidence type="ECO:0000313" key="3">
    <source>
        <dbReference type="Proteomes" id="UP001085076"/>
    </source>
</evidence>
<dbReference type="InterPro" id="IPR033244">
    <property type="entry name" value="MED32"/>
</dbReference>
<proteinExistence type="predicted"/>
<dbReference type="GO" id="GO:0009631">
    <property type="term" value="P:cold acclimation"/>
    <property type="evidence" value="ECO:0007669"/>
    <property type="project" value="InterPro"/>
</dbReference>
<dbReference type="PANTHER" id="PTHR35989">
    <property type="entry name" value="MEDIATOR OF RNA POLYMERASE II TRANSCRIPTION SUBUNIT 32"/>
    <property type="match status" value="1"/>
</dbReference>
<feature type="compositionally biased region" description="Basic and acidic residues" evidence="1">
    <location>
        <begin position="267"/>
        <end position="277"/>
    </location>
</feature>
<feature type="region of interest" description="Disordered" evidence="1">
    <location>
        <begin position="154"/>
        <end position="191"/>
    </location>
</feature>
<dbReference type="GO" id="GO:0010150">
    <property type="term" value="P:leaf senescence"/>
    <property type="evidence" value="ECO:0007669"/>
    <property type="project" value="InterPro"/>
</dbReference>
<dbReference type="EMBL" id="JAGGNH010000007">
    <property type="protein sequence ID" value="KAJ0967802.1"/>
    <property type="molecule type" value="Genomic_DNA"/>
</dbReference>
<dbReference type="OrthoDB" id="782223at2759"/>